<evidence type="ECO:0000313" key="2">
    <source>
        <dbReference type="EMBL" id="GAH09217.1"/>
    </source>
</evidence>
<dbReference type="CDD" id="cd00090">
    <property type="entry name" value="HTH_ARSR"/>
    <property type="match status" value="1"/>
</dbReference>
<dbReference type="SMART" id="SM00418">
    <property type="entry name" value="HTH_ARSR"/>
    <property type="match status" value="1"/>
</dbReference>
<dbReference type="InterPro" id="IPR036390">
    <property type="entry name" value="WH_DNA-bd_sf"/>
</dbReference>
<dbReference type="SUPFAM" id="SSF46785">
    <property type="entry name" value="Winged helix' DNA-binding domain"/>
    <property type="match status" value="1"/>
</dbReference>
<dbReference type="InterPro" id="IPR001845">
    <property type="entry name" value="HTH_ArsR_DNA-bd_dom"/>
</dbReference>
<evidence type="ECO:0000259" key="1">
    <source>
        <dbReference type="SMART" id="SM00418"/>
    </source>
</evidence>
<feature type="domain" description="HTH arsR-type" evidence="1">
    <location>
        <begin position="23"/>
        <end position="99"/>
    </location>
</feature>
<dbReference type="Pfam" id="PF01022">
    <property type="entry name" value="HTH_5"/>
    <property type="match status" value="1"/>
</dbReference>
<dbReference type="EMBL" id="BART01030964">
    <property type="protein sequence ID" value="GAH09217.1"/>
    <property type="molecule type" value="Genomic_DNA"/>
</dbReference>
<dbReference type="InterPro" id="IPR011991">
    <property type="entry name" value="ArsR-like_HTH"/>
</dbReference>
<organism evidence="2">
    <name type="scientific">marine sediment metagenome</name>
    <dbReference type="NCBI Taxonomy" id="412755"/>
    <lineage>
        <taxon>unclassified sequences</taxon>
        <taxon>metagenomes</taxon>
        <taxon>ecological metagenomes</taxon>
    </lineage>
</organism>
<dbReference type="GO" id="GO:0003700">
    <property type="term" value="F:DNA-binding transcription factor activity"/>
    <property type="evidence" value="ECO:0007669"/>
    <property type="project" value="InterPro"/>
</dbReference>
<name>X1CN63_9ZZZZ</name>
<gene>
    <name evidence="2" type="ORF">S01H4_53906</name>
</gene>
<comment type="caution">
    <text evidence="2">The sequence shown here is derived from an EMBL/GenBank/DDBJ whole genome shotgun (WGS) entry which is preliminary data.</text>
</comment>
<proteinExistence type="predicted"/>
<dbReference type="Gene3D" id="1.10.10.10">
    <property type="entry name" value="Winged helix-like DNA-binding domain superfamily/Winged helix DNA-binding domain"/>
    <property type="match status" value="1"/>
</dbReference>
<reference evidence="2" key="1">
    <citation type="journal article" date="2014" name="Front. Microbiol.">
        <title>High frequency of phylogenetically diverse reductive dehalogenase-homologous genes in deep subseafloor sedimentary metagenomes.</title>
        <authorList>
            <person name="Kawai M."/>
            <person name="Futagami T."/>
            <person name="Toyoda A."/>
            <person name="Takaki Y."/>
            <person name="Nishi S."/>
            <person name="Hori S."/>
            <person name="Arai W."/>
            <person name="Tsubouchi T."/>
            <person name="Morono Y."/>
            <person name="Uchiyama I."/>
            <person name="Ito T."/>
            <person name="Fujiyama A."/>
            <person name="Inagaki F."/>
            <person name="Takami H."/>
        </authorList>
    </citation>
    <scope>NUCLEOTIDE SEQUENCE</scope>
    <source>
        <strain evidence="2">Expedition CK06-06</strain>
    </source>
</reference>
<sequence>MEERKTLHELITTFDVSFDEILTILKAISNNKRLIILIALLTGRKSFADLKEDTKLQKTALSNHLAKLINSSLIFRPDYNKYQLTSDGELFIRAIEVAFKKSEIREKIQTEGLQRRKFSETFIKSFFG</sequence>
<dbReference type="AlphaFoldDB" id="X1CN63"/>
<dbReference type="InterPro" id="IPR036388">
    <property type="entry name" value="WH-like_DNA-bd_sf"/>
</dbReference>
<accession>X1CN63</accession>
<protein>
    <recommendedName>
        <fullName evidence="1">HTH arsR-type domain-containing protein</fullName>
    </recommendedName>
</protein>